<evidence type="ECO:0000313" key="2">
    <source>
        <dbReference type="EMBL" id="EEI92820.1"/>
    </source>
</evidence>
<sequence>MKSGHKLLLFILSVFCMSCTFGNNESKQNNMTAKVKYKSSPSESDTLWVSQHDTTVFRREEVMISRPCSNPELEERFELIKPINEAYYYIYDNNKQLIMEGKYTYEGIQSKEGNFYNSKSYYYKTNGDLKSIHYREDGRDIKTESFDGNKRLKEIMYRDKKSGNIQKVEIYSNGKLKETRVYKTFDTYNTIIASH</sequence>
<reference evidence="2 3" key="1">
    <citation type="submission" date="2009-01" db="EMBL/GenBank/DDBJ databases">
        <authorList>
            <person name="Qin X."/>
            <person name="Bachman B."/>
            <person name="Battles P."/>
            <person name="Bell A."/>
            <person name="Bess C."/>
            <person name="Bickham C."/>
            <person name="Chaboub L."/>
            <person name="Chen D."/>
            <person name="Coyle M."/>
            <person name="Deiros D.R."/>
            <person name="Dinh H."/>
            <person name="Forbes L."/>
            <person name="Fowler G."/>
            <person name="Francisco L."/>
            <person name="Fu Q."/>
            <person name="Gubbala S."/>
            <person name="Hale W."/>
            <person name="Han Y."/>
            <person name="Hemphill L."/>
            <person name="Highlander S.K."/>
            <person name="Hirani K."/>
            <person name="Hogues M."/>
            <person name="Jackson L."/>
            <person name="Jakkamsetti A."/>
            <person name="Javaid M."/>
            <person name="Jiang H."/>
            <person name="Korchina V."/>
            <person name="Kovar C."/>
            <person name="Lara F."/>
            <person name="Lee S."/>
            <person name="Mata R."/>
            <person name="Mathew T."/>
            <person name="Moen C."/>
            <person name="Morales K."/>
            <person name="Munidasa M."/>
            <person name="Nazareth L."/>
            <person name="Ngo R."/>
            <person name="Nguyen L."/>
            <person name="Okwuonu G."/>
            <person name="Ongeri F."/>
            <person name="Patil S."/>
            <person name="Petrosino J."/>
            <person name="Pham C."/>
            <person name="Pham P."/>
            <person name="Pu L.-L."/>
            <person name="Puazo M."/>
            <person name="Raj R."/>
            <person name="Reid J."/>
            <person name="Rouhana J."/>
            <person name="Saada N."/>
            <person name="Shang Y."/>
            <person name="Simmons D."/>
            <person name="Thornton R."/>
            <person name="Warren J."/>
            <person name="Weissenberger G."/>
            <person name="Zhang J."/>
            <person name="Zhang L."/>
            <person name="Zhou C."/>
            <person name="Zhu D."/>
            <person name="Muzny D."/>
            <person name="Worley K."/>
            <person name="Gibbs R."/>
        </authorList>
    </citation>
    <scope>NUCLEOTIDE SEQUENCE [LARGE SCALE GENOMIC DNA]</scope>
    <source>
        <strain evidence="2 3">ATCC 33300</strain>
    </source>
</reference>
<feature type="chain" id="PRO_5002912269" description="MORN repeat protein" evidence="1">
    <location>
        <begin position="23"/>
        <end position="195"/>
    </location>
</feature>
<evidence type="ECO:0000256" key="1">
    <source>
        <dbReference type="SAM" id="SignalP"/>
    </source>
</evidence>
<organism evidence="2 3">
    <name type="scientific">Sphingobacterium spiritivorum ATCC 33300</name>
    <dbReference type="NCBI Taxonomy" id="525372"/>
    <lineage>
        <taxon>Bacteria</taxon>
        <taxon>Pseudomonadati</taxon>
        <taxon>Bacteroidota</taxon>
        <taxon>Sphingobacteriia</taxon>
        <taxon>Sphingobacteriales</taxon>
        <taxon>Sphingobacteriaceae</taxon>
        <taxon>Sphingobacterium</taxon>
    </lineage>
</organism>
<comment type="caution">
    <text evidence="2">The sequence shown here is derived from an EMBL/GenBank/DDBJ whole genome shotgun (WGS) entry which is preliminary data.</text>
</comment>
<feature type="signal peptide" evidence="1">
    <location>
        <begin position="1"/>
        <end position="22"/>
    </location>
</feature>
<dbReference type="Gene3D" id="3.90.930.1">
    <property type="match status" value="1"/>
</dbReference>
<dbReference type="AlphaFoldDB" id="C2FW40"/>
<dbReference type="EMBL" id="ACHB01000036">
    <property type="protein sequence ID" value="EEI92820.1"/>
    <property type="molecule type" value="Genomic_DNA"/>
</dbReference>
<keyword evidence="1" id="KW-0732">Signal</keyword>
<proteinExistence type="predicted"/>
<name>C2FW40_SPHSI</name>
<accession>C2FW40</accession>
<evidence type="ECO:0000313" key="3">
    <source>
        <dbReference type="Proteomes" id="UP000006241"/>
    </source>
</evidence>
<gene>
    <name evidence="2" type="ORF">HMPREF0765_1546</name>
</gene>
<protein>
    <recommendedName>
        <fullName evidence="4">MORN repeat protein</fullName>
    </recommendedName>
</protein>
<dbReference type="HOGENOM" id="CLU_1395523_0_0_10"/>
<evidence type="ECO:0008006" key="4">
    <source>
        <dbReference type="Google" id="ProtNLM"/>
    </source>
</evidence>
<dbReference type="Proteomes" id="UP000006241">
    <property type="component" value="Unassembled WGS sequence"/>
</dbReference>